<gene>
    <name evidence="5" type="ORF">NE237_026558</name>
</gene>
<dbReference type="InterPro" id="IPR002885">
    <property type="entry name" value="PPR_rpt"/>
</dbReference>
<sequence>MQNIHGFSVLRETPILSFLGHPTTTKQLHFNKSASCSVFHGTVRKNSLNKYQSLSLKTNLKRLTSRIVELTRRRQLHQIFEEIEIAKRRYGKLNTIVMNAVLEACVHCGDIDSALQIFENMSKPESCGVDSVTFGTLLKGLGEARRIDEAFQLLESVEQGTAPGSPKLSPSLIYGLLNALIEAGDLWRANGLVARYRFLLHGGGGPSILMYNLLMKGYIKMGYPQNALTLHDEILCRGLKPDQLTYNTLVSACVKAGNLEFAMRLFAEMKDEAQKLKRHDLFPDAVTYTTLLKGFGHVMDLFSIQKIVLEMKSSHGLFIDRIAYTAMIDALLNCFSIKGALCLFGEVLKLSGQNPDLRPKPHLYISMMRTFAFLGDYNMVKNLHTRMWLETVGTIAPAVQVEAEELLMEAALNNGQVDVGRQLLSNIITRWKGISWTSRGSMVAVRIEALSGFTLSKLCPYILHQVSLSDPIETIMTPFPEAQPLHATLDLEKVVMRFFSAPVVPVIDEWGSCIGLVHREDCNELNAPLSKMMKAPPCITTSTSIGRVIELLLEKRYKMIIVVKSSDLYYSPNLRAVGVLTSEQLSKLTTPAWGQKNARAS</sequence>
<dbReference type="Pfam" id="PF13041">
    <property type="entry name" value="PPR_2"/>
    <property type="match status" value="2"/>
</dbReference>
<reference evidence="5" key="1">
    <citation type="journal article" date="2023" name="Plant J.">
        <title>The genome of the king protea, Protea cynaroides.</title>
        <authorList>
            <person name="Chang J."/>
            <person name="Duong T.A."/>
            <person name="Schoeman C."/>
            <person name="Ma X."/>
            <person name="Roodt D."/>
            <person name="Barker N."/>
            <person name="Li Z."/>
            <person name="Van de Peer Y."/>
            <person name="Mizrachi E."/>
        </authorList>
    </citation>
    <scope>NUCLEOTIDE SEQUENCE</scope>
    <source>
        <tissue evidence="5">Young leaves</tissue>
    </source>
</reference>
<evidence type="ECO:0000256" key="2">
    <source>
        <dbReference type="PROSITE-ProRule" id="PRU00703"/>
    </source>
</evidence>
<dbReference type="Gene3D" id="3.10.580.10">
    <property type="entry name" value="CBS-domain"/>
    <property type="match status" value="1"/>
</dbReference>
<organism evidence="5 6">
    <name type="scientific">Protea cynaroides</name>
    <dbReference type="NCBI Taxonomy" id="273540"/>
    <lineage>
        <taxon>Eukaryota</taxon>
        <taxon>Viridiplantae</taxon>
        <taxon>Streptophyta</taxon>
        <taxon>Embryophyta</taxon>
        <taxon>Tracheophyta</taxon>
        <taxon>Spermatophyta</taxon>
        <taxon>Magnoliopsida</taxon>
        <taxon>Proteales</taxon>
        <taxon>Proteaceae</taxon>
        <taxon>Protea</taxon>
    </lineage>
</organism>
<dbReference type="EMBL" id="JAMYWD010000010">
    <property type="protein sequence ID" value="KAJ4959447.1"/>
    <property type="molecule type" value="Genomic_DNA"/>
</dbReference>
<dbReference type="InterPro" id="IPR011990">
    <property type="entry name" value="TPR-like_helical_dom_sf"/>
</dbReference>
<dbReference type="Gene3D" id="1.25.40.10">
    <property type="entry name" value="Tetratricopeptide repeat domain"/>
    <property type="match status" value="3"/>
</dbReference>
<proteinExistence type="predicted"/>
<protein>
    <recommendedName>
        <fullName evidence="4">CBS domain-containing protein</fullName>
    </recommendedName>
</protein>
<dbReference type="OrthoDB" id="185373at2759"/>
<dbReference type="InterPro" id="IPR000644">
    <property type="entry name" value="CBS_dom"/>
</dbReference>
<evidence type="ECO:0000256" key="1">
    <source>
        <dbReference type="ARBA" id="ARBA00022737"/>
    </source>
</evidence>
<accession>A0A9Q0K1K9</accession>
<dbReference type="Pfam" id="PF13812">
    <property type="entry name" value="PPR_3"/>
    <property type="match status" value="1"/>
</dbReference>
<dbReference type="InterPro" id="IPR046342">
    <property type="entry name" value="CBS_dom_sf"/>
</dbReference>
<keyword evidence="2" id="KW-0129">CBS domain</keyword>
<evidence type="ECO:0000256" key="3">
    <source>
        <dbReference type="PROSITE-ProRule" id="PRU00708"/>
    </source>
</evidence>
<dbReference type="PROSITE" id="PS51371">
    <property type="entry name" value="CBS"/>
    <property type="match status" value="1"/>
</dbReference>
<name>A0A9Q0K1K9_9MAGN</name>
<feature type="repeat" description="PPR" evidence="3">
    <location>
        <begin position="207"/>
        <end position="241"/>
    </location>
</feature>
<evidence type="ECO:0000313" key="6">
    <source>
        <dbReference type="Proteomes" id="UP001141806"/>
    </source>
</evidence>
<dbReference type="SUPFAM" id="SSF54631">
    <property type="entry name" value="CBS-domain pair"/>
    <property type="match status" value="1"/>
</dbReference>
<dbReference type="PANTHER" id="PTHR47581:SF2">
    <property type="entry name" value="OS09G0431600 PROTEIN"/>
    <property type="match status" value="1"/>
</dbReference>
<feature type="repeat" description="PPR" evidence="3">
    <location>
        <begin position="242"/>
        <end position="276"/>
    </location>
</feature>
<keyword evidence="6" id="KW-1185">Reference proteome</keyword>
<keyword evidence="1" id="KW-0677">Repeat</keyword>
<comment type="caution">
    <text evidence="5">The sequence shown here is derived from an EMBL/GenBank/DDBJ whole genome shotgun (WGS) entry which is preliminary data.</text>
</comment>
<feature type="domain" description="CBS" evidence="4">
    <location>
        <begin position="532"/>
        <end position="601"/>
    </location>
</feature>
<feature type="repeat" description="PPR" evidence="3">
    <location>
        <begin position="94"/>
        <end position="124"/>
    </location>
</feature>
<dbReference type="PROSITE" id="PS51375">
    <property type="entry name" value="PPR"/>
    <property type="match status" value="4"/>
</dbReference>
<dbReference type="InterPro" id="IPR044781">
    <property type="entry name" value="At5g10690-like"/>
</dbReference>
<feature type="repeat" description="PPR" evidence="3">
    <location>
        <begin position="130"/>
        <end position="160"/>
    </location>
</feature>
<evidence type="ECO:0000313" key="5">
    <source>
        <dbReference type="EMBL" id="KAJ4959447.1"/>
    </source>
</evidence>
<dbReference type="PANTHER" id="PTHR47581">
    <property type="entry name" value="OS09G0431600 PROTEIN"/>
    <property type="match status" value="1"/>
</dbReference>
<evidence type="ECO:0000259" key="4">
    <source>
        <dbReference type="PROSITE" id="PS51371"/>
    </source>
</evidence>
<dbReference type="NCBIfam" id="TIGR00756">
    <property type="entry name" value="PPR"/>
    <property type="match status" value="3"/>
</dbReference>
<dbReference type="AlphaFoldDB" id="A0A9Q0K1K9"/>
<dbReference type="Proteomes" id="UP001141806">
    <property type="component" value="Unassembled WGS sequence"/>
</dbReference>